<comment type="caution">
    <text evidence="1">The sequence shown here is derived from an EMBL/GenBank/DDBJ whole genome shotgun (WGS) entry which is preliminary data.</text>
</comment>
<keyword evidence="2" id="KW-1185">Reference proteome</keyword>
<dbReference type="Proteomes" id="UP001428817">
    <property type="component" value="Unassembled WGS sequence"/>
</dbReference>
<gene>
    <name evidence="1" type="ORF">GCM10023321_26150</name>
</gene>
<reference evidence="2" key="1">
    <citation type="journal article" date="2019" name="Int. J. Syst. Evol. Microbiol.">
        <title>The Global Catalogue of Microorganisms (GCM) 10K type strain sequencing project: providing services to taxonomists for standard genome sequencing and annotation.</title>
        <authorList>
            <consortium name="The Broad Institute Genomics Platform"/>
            <consortium name="The Broad Institute Genome Sequencing Center for Infectious Disease"/>
            <person name="Wu L."/>
            <person name="Ma J."/>
        </authorList>
    </citation>
    <scope>NUCLEOTIDE SEQUENCE [LARGE SCALE GENOMIC DNA]</scope>
    <source>
        <strain evidence="2">JCM 18303</strain>
    </source>
</reference>
<dbReference type="RefSeq" id="WP_185061592.1">
    <property type="nucleotide sequence ID" value="NZ_BAABJP010000008.1"/>
</dbReference>
<organism evidence="1 2">
    <name type="scientific">Pseudonocardia eucalypti</name>
    <dbReference type="NCBI Taxonomy" id="648755"/>
    <lineage>
        <taxon>Bacteria</taxon>
        <taxon>Bacillati</taxon>
        <taxon>Actinomycetota</taxon>
        <taxon>Actinomycetes</taxon>
        <taxon>Pseudonocardiales</taxon>
        <taxon>Pseudonocardiaceae</taxon>
        <taxon>Pseudonocardia</taxon>
    </lineage>
</organism>
<evidence type="ECO:0000313" key="2">
    <source>
        <dbReference type="Proteomes" id="UP001428817"/>
    </source>
</evidence>
<protein>
    <submittedName>
        <fullName evidence="1">Uncharacterized protein</fullName>
    </submittedName>
</protein>
<evidence type="ECO:0000313" key="1">
    <source>
        <dbReference type="EMBL" id="GAA5154398.1"/>
    </source>
</evidence>
<sequence length="153" mass="16732">MSRHTSTITATAVRVAGSIPVEVSVRHIGTTDQEAGMRMGELLVYVRSPFVAERVADTWHMAKPVVCAAVPPRAAVGKLHVPVRVALVGTIVRLAGHPVCTIVGVPARSGHEHPAHVRIEVGPLAWEVCDQLAWHTITRAWRRLARMLNEHEE</sequence>
<name>A0ABP9Q173_9PSEU</name>
<accession>A0ABP9Q173</accession>
<proteinExistence type="predicted"/>
<dbReference type="EMBL" id="BAABJP010000008">
    <property type="protein sequence ID" value="GAA5154398.1"/>
    <property type="molecule type" value="Genomic_DNA"/>
</dbReference>